<sequence length="418" mass="46248">MEELPAFLLFQGTFYALVYRGYTTPTGTSPLPLQQRRPSEATRITGVRQIRKEDNLNASHDLPNVGVQCRHCSAQSRVNRQPQGLKVTPWRLVNSLFILSAGLSKAICAYQGLSTVPNTLDWVLGVIWALTAYWSGFVESEYPTALPWFFQTELELPFALARMAIAMFLTFSVISFSLTFVIFLMQRILMFTRRDILLVLGAVSLSCVSYAAYRLRFRKRARPKLPSTISRSLAKFISLFFYRQASAKAGSQGLIFLWLPPFVAILLSLGGFFDISADLSTFQACLQISAAFGAAIYFTSTIDKSLKESRFIAFPSTTSIILAAQLCQVRIRYWRPCNVSRSNEDSELLELSSLSVPSMQIKELASALIASSSDEPFPLHELVLAPDVLTPGITGSGLAALKAKSGADQAGNNKKLHP</sequence>
<accession>A0A409YRC4</accession>
<keyword evidence="1" id="KW-0812">Transmembrane</keyword>
<organism evidence="2 3">
    <name type="scientific">Gymnopilus dilepis</name>
    <dbReference type="NCBI Taxonomy" id="231916"/>
    <lineage>
        <taxon>Eukaryota</taxon>
        <taxon>Fungi</taxon>
        <taxon>Dikarya</taxon>
        <taxon>Basidiomycota</taxon>
        <taxon>Agaricomycotina</taxon>
        <taxon>Agaricomycetes</taxon>
        <taxon>Agaricomycetidae</taxon>
        <taxon>Agaricales</taxon>
        <taxon>Agaricineae</taxon>
        <taxon>Hymenogastraceae</taxon>
        <taxon>Gymnopilus</taxon>
    </lineage>
</organism>
<dbReference type="EMBL" id="NHYE01000464">
    <property type="protein sequence ID" value="PPR05550.1"/>
    <property type="molecule type" value="Genomic_DNA"/>
</dbReference>
<dbReference type="InParanoid" id="A0A409YRC4"/>
<feature type="transmembrane region" description="Helical" evidence="1">
    <location>
        <begin position="254"/>
        <end position="273"/>
    </location>
</feature>
<name>A0A409YRC4_9AGAR</name>
<dbReference type="OrthoDB" id="3058001at2759"/>
<dbReference type="AlphaFoldDB" id="A0A409YRC4"/>
<comment type="caution">
    <text evidence="2">The sequence shown here is derived from an EMBL/GenBank/DDBJ whole genome shotgun (WGS) entry which is preliminary data.</text>
</comment>
<keyword evidence="1" id="KW-0472">Membrane</keyword>
<evidence type="ECO:0000313" key="2">
    <source>
        <dbReference type="EMBL" id="PPR05550.1"/>
    </source>
</evidence>
<protein>
    <submittedName>
        <fullName evidence="2">Uncharacterized protein</fullName>
    </submittedName>
</protein>
<evidence type="ECO:0000256" key="1">
    <source>
        <dbReference type="SAM" id="Phobius"/>
    </source>
</evidence>
<feature type="transmembrane region" description="Helical" evidence="1">
    <location>
        <begin position="279"/>
        <end position="299"/>
    </location>
</feature>
<dbReference type="Proteomes" id="UP000284706">
    <property type="component" value="Unassembled WGS sequence"/>
</dbReference>
<feature type="transmembrane region" description="Helical" evidence="1">
    <location>
        <begin position="158"/>
        <end position="184"/>
    </location>
</feature>
<proteinExistence type="predicted"/>
<evidence type="ECO:0000313" key="3">
    <source>
        <dbReference type="Proteomes" id="UP000284706"/>
    </source>
</evidence>
<keyword evidence="3" id="KW-1185">Reference proteome</keyword>
<reference evidence="2 3" key="1">
    <citation type="journal article" date="2018" name="Evol. Lett.">
        <title>Horizontal gene cluster transfer increased hallucinogenic mushroom diversity.</title>
        <authorList>
            <person name="Reynolds H.T."/>
            <person name="Vijayakumar V."/>
            <person name="Gluck-Thaler E."/>
            <person name="Korotkin H.B."/>
            <person name="Matheny P.B."/>
            <person name="Slot J.C."/>
        </authorList>
    </citation>
    <scope>NUCLEOTIDE SEQUENCE [LARGE SCALE GENOMIC DNA]</scope>
    <source>
        <strain evidence="2 3">SRW20</strain>
    </source>
</reference>
<gene>
    <name evidence="2" type="ORF">CVT26_008763</name>
</gene>
<keyword evidence="1" id="KW-1133">Transmembrane helix</keyword>